<protein>
    <submittedName>
        <fullName evidence="4">Putative HTH-type transcriptional regulator YobV</fullName>
    </submittedName>
</protein>
<reference evidence="4 5" key="1">
    <citation type="submission" date="2016-06" db="EMBL/GenBank/DDBJ databases">
        <title>Complete genome sequence of a saline-alkali tolerant type strain Dietzia timorensis ID05-A0528T.</title>
        <authorList>
            <person name="Wu X."/>
        </authorList>
    </citation>
    <scope>NUCLEOTIDE SEQUENCE [LARGE SCALE GENOMIC DNA]</scope>
    <source>
        <strain evidence="4 5">ID05-A0528</strain>
    </source>
</reference>
<dbReference type="InterPro" id="IPR026881">
    <property type="entry name" value="WYL_dom"/>
</dbReference>
<keyword evidence="5" id="KW-1185">Reference proteome</keyword>
<dbReference type="RefSeq" id="WP_075844848.1">
    <property type="nucleotide sequence ID" value="NZ_CP015961.1"/>
</dbReference>
<gene>
    <name evidence="4" type="ORF">BJL86_0957</name>
</gene>
<feature type="domain" description="Helix-turn-helix type 11" evidence="1">
    <location>
        <begin position="5"/>
        <end position="58"/>
    </location>
</feature>
<accession>A0A173LMF5</accession>
<dbReference type="KEGG" id="dtm:BJL86_0957"/>
<feature type="domain" description="WCX" evidence="3">
    <location>
        <begin position="272"/>
        <end position="320"/>
    </location>
</feature>
<dbReference type="PANTHER" id="PTHR34580:SF1">
    <property type="entry name" value="PROTEIN PAFC"/>
    <property type="match status" value="1"/>
</dbReference>
<dbReference type="Gene3D" id="1.10.10.10">
    <property type="entry name" value="Winged helix-like DNA-binding domain superfamily/Winged helix DNA-binding domain"/>
    <property type="match status" value="1"/>
</dbReference>
<dbReference type="InterPro" id="IPR013196">
    <property type="entry name" value="HTH_11"/>
</dbReference>
<dbReference type="EMBL" id="CP015961">
    <property type="protein sequence ID" value="ANI91750.1"/>
    <property type="molecule type" value="Genomic_DNA"/>
</dbReference>
<evidence type="ECO:0000313" key="4">
    <source>
        <dbReference type="EMBL" id="ANI91750.1"/>
    </source>
</evidence>
<dbReference type="InterPro" id="IPR057727">
    <property type="entry name" value="WCX_dom"/>
</dbReference>
<dbReference type="SUPFAM" id="SSF46785">
    <property type="entry name" value="Winged helix' DNA-binding domain"/>
    <property type="match status" value="1"/>
</dbReference>
<feature type="domain" description="WYL" evidence="2">
    <location>
        <begin position="154"/>
        <end position="210"/>
    </location>
</feature>
<evidence type="ECO:0000313" key="5">
    <source>
        <dbReference type="Proteomes" id="UP000186104"/>
    </source>
</evidence>
<dbReference type="InterPro" id="IPR036390">
    <property type="entry name" value="WH_DNA-bd_sf"/>
</dbReference>
<sequence length="329" mass="35480">MKSSRLLSLLLLLQVRPHMTTGEIAARLEVSTRTVLRDVEALSAAGVPVFTQQGRNGGVILLRSARLNLSHLDPAELDALGVAGLDETQRARIGLAAAFGRATSKVDARRATGPGPDRSLAAVVLVDNAPWFAPDSETKVEPESVDVAALAVDLLAGRRLAITYRSSGQSRARRRTVDPCGLVAKAGQWYLVADSGGEPRLFNLRRMLRYSVGDAPARRRAGATLASEWDALRRRTEASGDVVVTARVRTSRIDMATRILGGRLDFVGVPDSAGPGWSLVTVRYREYDAVRHLLQFGENIEVLEPAPAREVMEAVARDLAERHGASPPA</sequence>
<dbReference type="Proteomes" id="UP000186104">
    <property type="component" value="Chromosome"/>
</dbReference>
<dbReference type="PANTHER" id="PTHR34580">
    <property type="match status" value="1"/>
</dbReference>
<dbReference type="InterPro" id="IPR028349">
    <property type="entry name" value="PafC-like"/>
</dbReference>
<dbReference type="Pfam" id="PF08279">
    <property type="entry name" value="HTH_11"/>
    <property type="match status" value="1"/>
</dbReference>
<dbReference type="OrthoDB" id="3171994at2"/>
<evidence type="ECO:0000259" key="2">
    <source>
        <dbReference type="Pfam" id="PF13280"/>
    </source>
</evidence>
<dbReference type="Pfam" id="PF25583">
    <property type="entry name" value="WCX"/>
    <property type="match status" value="1"/>
</dbReference>
<dbReference type="AlphaFoldDB" id="A0A173LMF5"/>
<proteinExistence type="predicted"/>
<organism evidence="4 5">
    <name type="scientific">Dietzia timorensis</name>
    <dbReference type="NCBI Taxonomy" id="499555"/>
    <lineage>
        <taxon>Bacteria</taxon>
        <taxon>Bacillati</taxon>
        <taxon>Actinomycetota</taxon>
        <taxon>Actinomycetes</taxon>
        <taxon>Mycobacteriales</taxon>
        <taxon>Dietziaceae</taxon>
        <taxon>Dietzia</taxon>
    </lineage>
</organism>
<dbReference type="PIRSF" id="PIRSF016838">
    <property type="entry name" value="PafC"/>
    <property type="match status" value="1"/>
</dbReference>
<name>A0A173LMF5_9ACTN</name>
<dbReference type="STRING" id="499555.BJL86_0957"/>
<dbReference type="PROSITE" id="PS52050">
    <property type="entry name" value="WYL"/>
    <property type="match status" value="1"/>
</dbReference>
<dbReference type="InterPro" id="IPR051534">
    <property type="entry name" value="CBASS_pafABC_assoc_protein"/>
</dbReference>
<evidence type="ECO:0000259" key="3">
    <source>
        <dbReference type="Pfam" id="PF25583"/>
    </source>
</evidence>
<evidence type="ECO:0000259" key="1">
    <source>
        <dbReference type="Pfam" id="PF08279"/>
    </source>
</evidence>
<dbReference type="InterPro" id="IPR036388">
    <property type="entry name" value="WH-like_DNA-bd_sf"/>
</dbReference>
<dbReference type="Pfam" id="PF13280">
    <property type="entry name" value="WYL"/>
    <property type="match status" value="1"/>
</dbReference>